<reference evidence="3" key="2">
    <citation type="submission" date="2020-04" db="EMBL/GenBank/DDBJ databases">
        <authorList>
            <consortium name="NCBI Genome Project"/>
        </authorList>
    </citation>
    <scope>NUCLEOTIDE SEQUENCE</scope>
    <source>
        <strain evidence="3">CBS 304.34</strain>
    </source>
</reference>
<reference evidence="3" key="3">
    <citation type="submission" date="2025-04" db="UniProtKB">
        <authorList>
            <consortium name="RefSeq"/>
        </authorList>
    </citation>
    <scope>IDENTIFICATION</scope>
    <source>
        <strain evidence="3">CBS 304.34</strain>
    </source>
</reference>
<dbReference type="Proteomes" id="UP000504636">
    <property type="component" value="Unplaced"/>
</dbReference>
<sequence length="324" mass="36116">MVAAPQNSVAKQTSGLSTCQFSQSPSLHDYPILATDNPPQVDWVDWVSEARYISTAIVLAGLIVSCGTYLDRRFEIQHYSETPVDFIEKVFGKVTAKIMTPVAQSGGSDGPRQGLGLPYNSDRDFTERVCFSTQDITICGWPSKGGVIIIDNATAPDFDYLGLDRLHPIIERHQDPDDEDAFCEKMLLLGAKWWSSSARFSLLKGAELDDEDCILRLDTPLEEGGEPEPELKERLWVRVAWPSNGGLVVSVFDTTLYGYDPHSDNFVPDDENRLRLCRDMNEKAIVLMESFEGKAFASVEECQGDAFINLHNWREAGKVGTVQE</sequence>
<dbReference type="RefSeq" id="XP_033573367.1">
    <property type="nucleotide sequence ID" value="XM_033728330.1"/>
</dbReference>
<accession>A0A6A6YD11</accession>
<dbReference type="EMBL" id="MU003707">
    <property type="protein sequence ID" value="KAF2806403.1"/>
    <property type="molecule type" value="Genomic_DNA"/>
</dbReference>
<gene>
    <name evidence="1 3" type="ORF">BDZ99DRAFT_573922</name>
</gene>
<evidence type="ECO:0000313" key="1">
    <source>
        <dbReference type="EMBL" id="KAF2806403.1"/>
    </source>
</evidence>
<proteinExistence type="predicted"/>
<dbReference type="GeneID" id="54469223"/>
<dbReference type="AlphaFoldDB" id="A0A6A6YD11"/>
<evidence type="ECO:0000313" key="3">
    <source>
        <dbReference type="RefSeq" id="XP_033573367.1"/>
    </source>
</evidence>
<reference evidence="1 3" key="1">
    <citation type="journal article" date="2020" name="Stud. Mycol.">
        <title>101 Dothideomycetes genomes: a test case for predicting lifestyles and emergence of pathogens.</title>
        <authorList>
            <person name="Haridas S."/>
            <person name="Albert R."/>
            <person name="Binder M."/>
            <person name="Bloem J."/>
            <person name="Labutti K."/>
            <person name="Salamov A."/>
            <person name="Andreopoulos B."/>
            <person name="Baker S."/>
            <person name="Barry K."/>
            <person name="Bills G."/>
            <person name="Bluhm B."/>
            <person name="Cannon C."/>
            <person name="Castanera R."/>
            <person name="Culley D."/>
            <person name="Daum C."/>
            <person name="Ezra D."/>
            <person name="Gonzalez J."/>
            <person name="Henrissat B."/>
            <person name="Kuo A."/>
            <person name="Liang C."/>
            <person name="Lipzen A."/>
            <person name="Lutzoni F."/>
            <person name="Magnuson J."/>
            <person name="Mondo S."/>
            <person name="Nolan M."/>
            <person name="Ohm R."/>
            <person name="Pangilinan J."/>
            <person name="Park H.-J."/>
            <person name="Ramirez L."/>
            <person name="Alfaro M."/>
            <person name="Sun H."/>
            <person name="Tritt A."/>
            <person name="Yoshinaga Y."/>
            <person name="Zwiers L.-H."/>
            <person name="Turgeon B."/>
            <person name="Goodwin S."/>
            <person name="Spatafora J."/>
            <person name="Crous P."/>
            <person name="Grigoriev I."/>
        </authorList>
    </citation>
    <scope>NUCLEOTIDE SEQUENCE</scope>
    <source>
        <strain evidence="1 3">CBS 304.34</strain>
    </source>
</reference>
<dbReference type="OrthoDB" id="4487429at2759"/>
<keyword evidence="2" id="KW-1185">Reference proteome</keyword>
<protein>
    <submittedName>
        <fullName evidence="1 3">Uncharacterized protein</fullName>
    </submittedName>
</protein>
<evidence type="ECO:0000313" key="2">
    <source>
        <dbReference type="Proteomes" id="UP000504636"/>
    </source>
</evidence>
<organism evidence="1">
    <name type="scientific">Mytilinidion resinicola</name>
    <dbReference type="NCBI Taxonomy" id="574789"/>
    <lineage>
        <taxon>Eukaryota</taxon>
        <taxon>Fungi</taxon>
        <taxon>Dikarya</taxon>
        <taxon>Ascomycota</taxon>
        <taxon>Pezizomycotina</taxon>
        <taxon>Dothideomycetes</taxon>
        <taxon>Pleosporomycetidae</taxon>
        <taxon>Mytilinidiales</taxon>
        <taxon>Mytilinidiaceae</taxon>
        <taxon>Mytilinidion</taxon>
    </lineage>
</organism>
<name>A0A6A6YD11_9PEZI</name>